<reference evidence="4 5" key="1">
    <citation type="submission" date="2019-05" db="EMBL/GenBank/DDBJ databases">
        <title>Another draft genome of Portunus trituberculatus and its Hox gene families provides insights of decapod evolution.</title>
        <authorList>
            <person name="Jeong J.-H."/>
            <person name="Song I."/>
            <person name="Kim S."/>
            <person name="Choi T."/>
            <person name="Kim D."/>
            <person name="Ryu S."/>
            <person name="Kim W."/>
        </authorList>
    </citation>
    <scope>NUCLEOTIDE SEQUENCE [LARGE SCALE GENOMIC DNA]</scope>
    <source>
        <tissue evidence="4">Muscle</tissue>
    </source>
</reference>
<feature type="region of interest" description="Disordered" evidence="2">
    <location>
        <begin position="47"/>
        <end position="75"/>
    </location>
</feature>
<dbReference type="Proteomes" id="UP000324222">
    <property type="component" value="Unassembled WGS sequence"/>
</dbReference>
<proteinExistence type="predicted"/>
<name>A0A5B7I6F0_PORTR</name>
<dbReference type="OrthoDB" id="412680at2759"/>
<accession>A0A5B7I6F0</accession>
<gene>
    <name evidence="4" type="ORF">E2C01_072157</name>
</gene>
<sequence length="91" mass="10274">MRVSSDGAFLSHHLHHTHHPSRAKRDARTADHELHYILNLDGEEHQNISQSFIPPPPTPHAPPTPPTVAPSTIVAPLRHSRKLFSKTKVYR</sequence>
<feature type="region of interest" description="Disordered" evidence="2">
    <location>
        <begin position="1"/>
        <end position="30"/>
    </location>
</feature>
<protein>
    <recommendedName>
        <fullName evidence="3">Peptidase M12B propeptide domain-containing protein</fullName>
    </recommendedName>
</protein>
<dbReference type="EMBL" id="VSRR010046512">
    <property type="protein sequence ID" value="MPC77695.1"/>
    <property type="molecule type" value="Genomic_DNA"/>
</dbReference>
<dbReference type="InterPro" id="IPR002870">
    <property type="entry name" value="Peptidase_M12B_N"/>
</dbReference>
<feature type="compositionally biased region" description="Pro residues" evidence="2">
    <location>
        <begin position="53"/>
        <end position="68"/>
    </location>
</feature>
<feature type="compositionally biased region" description="Basic residues" evidence="2">
    <location>
        <begin position="12"/>
        <end position="22"/>
    </location>
</feature>
<organism evidence="4 5">
    <name type="scientific">Portunus trituberculatus</name>
    <name type="common">Swimming crab</name>
    <name type="synonym">Neptunus trituberculatus</name>
    <dbReference type="NCBI Taxonomy" id="210409"/>
    <lineage>
        <taxon>Eukaryota</taxon>
        <taxon>Metazoa</taxon>
        <taxon>Ecdysozoa</taxon>
        <taxon>Arthropoda</taxon>
        <taxon>Crustacea</taxon>
        <taxon>Multicrustacea</taxon>
        <taxon>Malacostraca</taxon>
        <taxon>Eumalacostraca</taxon>
        <taxon>Eucarida</taxon>
        <taxon>Decapoda</taxon>
        <taxon>Pleocyemata</taxon>
        <taxon>Brachyura</taxon>
        <taxon>Eubrachyura</taxon>
        <taxon>Portunoidea</taxon>
        <taxon>Portunidae</taxon>
        <taxon>Portuninae</taxon>
        <taxon>Portunus</taxon>
    </lineage>
</organism>
<evidence type="ECO:0000313" key="5">
    <source>
        <dbReference type="Proteomes" id="UP000324222"/>
    </source>
</evidence>
<evidence type="ECO:0000259" key="3">
    <source>
        <dbReference type="Pfam" id="PF01562"/>
    </source>
</evidence>
<keyword evidence="1" id="KW-1015">Disulfide bond</keyword>
<dbReference type="Pfam" id="PF01562">
    <property type="entry name" value="Pep_M12B_propep"/>
    <property type="match status" value="1"/>
</dbReference>
<dbReference type="AlphaFoldDB" id="A0A5B7I6F0"/>
<comment type="caution">
    <text evidence="4">The sequence shown here is derived from an EMBL/GenBank/DDBJ whole genome shotgun (WGS) entry which is preliminary data.</text>
</comment>
<feature type="domain" description="Peptidase M12B propeptide" evidence="3">
    <location>
        <begin position="2"/>
        <end position="45"/>
    </location>
</feature>
<evidence type="ECO:0000256" key="1">
    <source>
        <dbReference type="ARBA" id="ARBA00023157"/>
    </source>
</evidence>
<evidence type="ECO:0000313" key="4">
    <source>
        <dbReference type="EMBL" id="MPC77695.1"/>
    </source>
</evidence>
<keyword evidence="5" id="KW-1185">Reference proteome</keyword>
<evidence type="ECO:0000256" key="2">
    <source>
        <dbReference type="SAM" id="MobiDB-lite"/>
    </source>
</evidence>